<reference evidence="1 2" key="1">
    <citation type="submission" date="2018-03" db="EMBL/GenBank/DDBJ databases">
        <title>Genomic Encyclopedia of Type Strains, Phase III (KMG-III): the genomes of soil and plant-associated and newly described type strains.</title>
        <authorList>
            <person name="Whitman W."/>
        </authorList>
    </citation>
    <scope>NUCLEOTIDE SEQUENCE [LARGE SCALE GENOMIC DNA]</scope>
    <source>
        <strain evidence="1 2">CGMCC 1.07653</strain>
    </source>
</reference>
<dbReference type="InterPro" id="IPR025004">
    <property type="entry name" value="SenN/SenS"/>
</dbReference>
<organism evidence="1 2">
    <name type="scientific">Salsuginibacillus halophilus</name>
    <dbReference type="NCBI Taxonomy" id="517424"/>
    <lineage>
        <taxon>Bacteria</taxon>
        <taxon>Bacillati</taxon>
        <taxon>Bacillota</taxon>
        <taxon>Bacilli</taxon>
        <taxon>Bacillales</taxon>
        <taxon>Bacillaceae</taxon>
        <taxon>Salsuginibacillus</taxon>
    </lineage>
</organism>
<accession>A0A2P8HYN3</accession>
<dbReference type="EMBL" id="PYAV01000001">
    <property type="protein sequence ID" value="PSL51326.1"/>
    <property type="molecule type" value="Genomic_DNA"/>
</dbReference>
<dbReference type="Proteomes" id="UP000242310">
    <property type="component" value="Unassembled WGS sequence"/>
</dbReference>
<gene>
    <name evidence="1" type="ORF">B0H94_101240</name>
</gene>
<keyword evidence="2" id="KW-1185">Reference proteome</keyword>
<dbReference type="RefSeq" id="WP_146139896.1">
    <property type="nucleotide sequence ID" value="NZ_PYAV01000001.1"/>
</dbReference>
<evidence type="ECO:0000313" key="2">
    <source>
        <dbReference type="Proteomes" id="UP000242310"/>
    </source>
</evidence>
<name>A0A2P8HYN3_9BACI</name>
<evidence type="ECO:0000313" key="1">
    <source>
        <dbReference type="EMBL" id="PSL51326.1"/>
    </source>
</evidence>
<dbReference type="Pfam" id="PF13040">
    <property type="entry name" value="Fur_reg_FbpB"/>
    <property type="match status" value="1"/>
</dbReference>
<proteinExistence type="predicted"/>
<protein>
    <submittedName>
        <fullName evidence="1">Fur-regulated basic protein B</fullName>
    </submittedName>
</protein>
<comment type="caution">
    <text evidence="1">The sequence shown here is derived from an EMBL/GenBank/DDBJ whole genome shotgun (WGS) entry which is preliminary data.</text>
</comment>
<dbReference type="AlphaFoldDB" id="A0A2P8HYN3"/>
<sequence>MKQKRKEQLDVLIQANKQEIVKNADLLEQIDERLEAKWMRQR</sequence>